<sequence length="293" mass="33469">MPPLDPQVGSFPLSQNARFPTPVGKVSSTPRVSINQGPSLSPSLSESGELSEIEELKSNFEVLRKMKCVFDNYAMVANFSWDEVMRLNGYAMELNDSQANTDVSELFSLATERYKREVWGDAFTNRHGLIFTRYELTVLRECRIKLMGETELLEGVSRIYGKLKDHLATSTEEAVRSFKLVEKPPIEIRDESPAKNYPAQWLVKTSCISDSMSLAISDVLFWMEYSAYDRQKKQLCIVLVEDMDDTKALVALNNVRDSIKEQSVHRLERDRLARHRMKSRLPLACYLPETEDA</sequence>
<evidence type="ECO:0000256" key="1">
    <source>
        <dbReference type="SAM" id="MobiDB-lite"/>
    </source>
</evidence>
<reference evidence="2 3" key="1">
    <citation type="submission" date="2024-06" db="EMBL/GenBank/DDBJ databases">
        <title>Sorghum-associated microbial communities from plants grown in Nebraska, USA.</title>
        <authorList>
            <person name="Schachtman D."/>
        </authorList>
    </citation>
    <scope>NUCLEOTIDE SEQUENCE [LARGE SCALE GENOMIC DNA]</scope>
    <source>
        <strain evidence="2 3">2709</strain>
    </source>
</reference>
<gene>
    <name evidence="2" type="ORF">ABIE13_002144</name>
</gene>
<accession>A0ABV2Q8Y2</accession>
<feature type="region of interest" description="Disordered" evidence="1">
    <location>
        <begin position="1"/>
        <end position="47"/>
    </location>
</feature>
<organism evidence="2 3">
    <name type="scientific">Ottowia thiooxydans</name>
    <dbReference type="NCBI Taxonomy" id="219182"/>
    <lineage>
        <taxon>Bacteria</taxon>
        <taxon>Pseudomonadati</taxon>
        <taxon>Pseudomonadota</taxon>
        <taxon>Betaproteobacteria</taxon>
        <taxon>Burkholderiales</taxon>
        <taxon>Comamonadaceae</taxon>
        <taxon>Ottowia</taxon>
    </lineage>
</organism>
<proteinExistence type="predicted"/>
<dbReference type="RefSeq" id="WP_354443091.1">
    <property type="nucleotide sequence ID" value="NZ_JBEPSH010000004.1"/>
</dbReference>
<name>A0ABV2Q8Y2_9BURK</name>
<evidence type="ECO:0000313" key="3">
    <source>
        <dbReference type="Proteomes" id="UP001549320"/>
    </source>
</evidence>
<comment type="caution">
    <text evidence="2">The sequence shown here is derived from an EMBL/GenBank/DDBJ whole genome shotgun (WGS) entry which is preliminary data.</text>
</comment>
<keyword evidence="3" id="KW-1185">Reference proteome</keyword>
<protein>
    <submittedName>
        <fullName evidence="2">Uncharacterized protein</fullName>
    </submittedName>
</protein>
<dbReference type="Proteomes" id="UP001549320">
    <property type="component" value="Unassembled WGS sequence"/>
</dbReference>
<evidence type="ECO:0000313" key="2">
    <source>
        <dbReference type="EMBL" id="MET4577033.1"/>
    </source>
</evidence>
<dbReference type="EMBL" id="JBEPSH010000004">
    <property type="protein sequence ID" value="MET4577033.1"/>
    <property type="molecule type" value="Genomic_DNA"/>
</dbReference>
<feature type="compositionally biased region" description="Polar residues" evidence="1">
    <location>
        <begin position="26"/>
        <end position="38"/>
    </location>
</feature>